<dbReference type="EMBL" id="RBOW01000942">
    <property type="protein sequence ID" value="RMN18851.1"/>
    <property type="molecule type" value="Genomic_DNA"/>
</dbReference>
<evidence type="ECO:0000313" key="2">
    <source>
        <dbReference type="EMBL" id="RMN18851.1"/>
    </source>
</evidence>
<feature type="region of interest" description="Disordered" evidence="1">
    <location>
        <begin position="108"/>
        <end position="180"/>
    </location>
</feature>
<feature type="compositionally biased region" description="Low complexity" evidence="1">
    <location>
        <begin position="114"/>
        <end position="126"/>
    </location>
</feature>
<gene>
    <name evidence="2" type="ORF">ALQ64_00004</name>
</gene>
<comment type="caution">
    <text evidence="2">The sequence shown here is derived from an EMBL/GenBank/DDBJ whole genome shotgun (WGS) entry which is preliminary data.</text>
</comment>
<feature type="compositionally biased region" description="Low complexity" evidence="1">
    <location>
        <begin position="156"/>
        <end position="176"/>
    </location>
</feature>
<dbReference type="Proteomes" id="UP000281372">
    <property type="component" value="Unassembled WGS sequence"/>
</dbReference>
<protein>
    <submittedName>
        <fullName evidence="2">Uncharacterized protein</fullName>
    </submittedName>
</protein>
<reference evidence="2 3" key="1">
    <citation type="submission" date="2018-08" db="EMBL/GenBank/DDBJ databases">
        <title>Recombination of ecologically and evolutionarily significant loci maintains genetic cohesion in the Pseudomonas syringae species complex.</title>
        <authorList>
            <person name="Dillon M."/>
            <person name="Thakur S."/>
            <person name="Almeida R.N.D."/>
            <person name="Weir B.S."/>
            <person name="Guttman D.S."/>
        </authorList>
    </citation>
    <scope>NUCLEOTIDE SEQUENCE [LARGE SCALE GENOMIC DNA]</scope>
    <source>
        <strain evidence="2 3">ICMP 2821</strain>
    </source>
</reference>
<evidence type="ECO:0000256" key="1">
    <source>
        <dbReference type="SAM" id="MobiDB-lite"/>
    </source>
</evidence>
<sequence>MLPGPQEAAQAQLKQALRMYFYSLWRMETHTMAMKFGRAHCEELKKLLSPYQARDLYTNEDGEHYAQELTFLCEDQRCRALLTPVGIYMARKSKRALHFRTKDTHASDCDFLQPGASSAPSRSPAGQEDDFKPSDFPTELDLSPCPRKGSAGGGETTTSGTDDETGSSVATSTSGGSRRKTSTRTRYLDLVVDCYLSEDNASKNQLLTIADKTKTFTRFFKNIQYFQDETGLIYHGLIDDLRLYAGKGVGLRFTELVWVNKKRYRIWAYVPQKRIDQSRRRKAFLTEIDELEKAIKAGEQVHAFFVGTYPLRSTVENRDGSQFEVYRAELLSIDHLSLVFAEPNRR</sequence>
<evidence type="ECO:0000313" key="3">
    <source>
        <dbReference type="Proteomes" id="UP000281372"/>
    </source>
</evidence>
<organism evidence="2 3">
    <name type="scientific">Pseudomonas cannabina</name>
    <dbReference type="NCBI Taxonomy" id="86840"/>
    <lineage>
        <taxon>Bacteria</taxon>
        <taxon>Pseudomonadati</taxon>
        <taxon>Pseudomonadota</taxon>
        <taxon>Gammaproteobacteria</taxon>
        <taxon>Pseudomonadales</taxon>
        <taxon>Pseudomonadaceae</taxon>
        <taxon>Pseudomonas</taxon>
    </lineage>
</organism>
<name>A0A3M3K967_PSECA</name>
<dbReference type="AlphaFoldDB" id="A0A3M3K967"/>
<accession>A0A3M3K967</accession>
<proteinExistence type="predicted"/>